<reference evidence="2" key="1">
    <citation type="journal article" date="2023" name="Mol. Phylogenet. Evol.">
        <title>Genome-scale phylogeny and comparative genomics of the fungal order Sordariales.</title>
        <authorList>
            <person name="Hensen N."/>
            <person name="Bonometti L."/>
            <person name="Westerberg I."/>
            <person name="Brannstrom I.O."/>
            <person name="Guillou S."/>
            <person name="Cros-Aarteil S."/>
            <person name="Calhoun S."/>
            <person name="Haridas S."/>
            <person name="Kuo A."/>
            <person name="Mondo S."/>
            <person name="Pangilinan J."/>
            <person name="Riley R."/>
            <person name="LaButti K."/>
            <person name="Andreopoulos B."/>
            <person name="Lipzen A."/>
            <person name="Chen C."/>
            <person name="Yan M."/>
            <person name="Daum C."/>
            <person name="Ng V."/>
            <person name="Clum A."/>
            <person name="Steindorff A."/>
            <person name="Ohm R.A."/>
            <person name="Martin F."/>
            <person name="Silar P."/>
            <person name="Natvig D.O."/>
            <person name="Lalanne C."/>
            <person name="Gautier V."/>
            <person name="Ament-Velasquez S.L."/>
            <person name="Kruys A."/>
            <person name="Hutchinson M.I."/>
            <person name="Powell A.J."/>
            <person name="Barry K."/>
            <person name="Miller A.N."/>
            <person name="Grigoriev I.V."/>
            <person name="Debuchy R."/>
            <person name="Gladieux P."/>
            <person name="Hiltunen Thoren M."/>
            <person name="Johannesson H."/>
        </authorList>
    </citation>
    <scope>NUCLEOTIDE SEQUENCE</scope>
    <source>
        <strain evidence="2">CBS 232.78</strain>
    </source>
</reference>
<feature type="compositionally biased region" description="Basic and acidic residues" evidence="1">
    <location>
        <begin position="135"/>
        <end position="163"/>
    </location>
</feature>
<feature type="region of interest" description="Disordered" evidence="1">
    <location>
        <begin position="86"/>
        <end position="187"/>
    </location>
</feature>
<sequence length="334" mass="36584">MVKNRTRPEIACTTRHLQPRIAAVAAGAQRLTPTESLCSGSVSVHIGTTINQNNLAKQGSGITPGALDDETCPALSDVDTVNVANEAASPTSPSALPAPTPPRAVDADHSIKKLSSRKRVNSDDPISPSRRAKRRSGDSAPPRKEDAMVGGEEWTHLDRHASSQDEECDEQDSADDSSDDTDSEVEDSHHAIILNERFGCPLHHLNPQMYTDYVKRGRGGFRSPGRVRRHILNKHCRPPFCPKYRAIFQTQTESDRHIRDRGCALRTTPEIEGVHGDNIDRLALWRPGLGESFAYQLRSITEIVLPAAPSEKESRSKLGSQTSSDEGGSVWEHV</sequence>
<dbReference type="Proteomes" id="UP001285441">
    <property type="component" value="Unassembled WGS sequence"/>
</dbReference>
<gene>
    <name evidence="2" type="ORF">B0H63DRAFT_510203</name>
</gene>
<evidence type="ECO:0000313" key="2">
    <source>
        <dbReference type="EMBL" id="KAK3385373.1"/>
    </source>
</evidence>
<reference evidence="2" key="2">
    <citation type="submission" date="2023-06" db="EMBL/GenBank/DDBJ databases">
        <authorList>
            <consortium name="Lawrence Berkeley National Laboratory"/>
            <person name="Haridas S."/>
            <person name="Hensen N."/>
            <person name="Bonometti L."/>
            <person name="Westerberg I."/>
            <person name="Brannstrom I.O."/>
            <person name="Guillou S."/>
            <person name="Cros-Aarteil S."/>
            <person name="Calhoun S."/>
            <person name="Kuo A."/>
            <person name="Mondo S."/>
            <person name="Pangilinan J."/>
            <person name="Riley R."/>
            <person name="LaButti K."/>
            <person name="Andreopoulos B."/>
            <person name="Lipzen A."/>
            <person name="Chen C."/>
            <person name="Yanf M."/>
            <person name="Daum C."/>
            <person name="Ng V."/>
            <person name="Clum A."/>
            <person name="Steindorff A."/>
            <person name="Ohm R."/>
            <person name="Martin F."/>
            <person name="Silar P."/>
            <person name="Natvig D."/>
            <person name="Lalanne C."/>
            <person name="Gautier V."/>
            <person name="Ament-velasquez S.L."/>
            <person name="Kruys A."/>
            <person name="Hutchinson M.I."/>
            <person name="Powell A.J."/>
            <person name="Barry K."/>
            <person name="Miller A.N."/>
            <person name="Grigoriev I.V."/>
            <person name="Debuchy R."/>
            <person name="Gladieux P."/>
            <person name="Thoren M.H."/>
            <person name="Johannesson H."/>
        </authorList>
    </citation>
    <scope>NUCLEOTIDE SEQUENCE</scope>
    <source>
        <strain evidence="2">CBS 232.78</strain>
    </source>
</reference>
<feature type="region of interest" description="Disordered" evidence="1">
    <location>
        <begin position="309"/>
        <end position="334"/>
    </location>
</feature>
<feature type="compositionally biased region" description="Acidic residues" evidence="1">
    <location>
        <begin position="164"/>
        <end position="185"/>
    </location>
</feature>
<evidence type="ECO:0000313" key="3">
    <source>
        <dbReference type="Proteomes" id="UP001285441"/>
    </source>
</evidence>
<evidence type="ECO:0000256" key="1">
    <source>
        <dbReference type="SAM" id="MobiDB-lite"/>
    </source>
</evidence>
<keyword evidence="3" id="KW-1185">Reference proteome</keyword>
<accession>A0AAE0TZH6</accession>
<dbReference type="EMBL" id="JAULSW010000004">
    <property type="protein sequence ID" value="KAK3385373.1"/>
    <property type="molecule type" value="Genomic_DNA"/>
</dbReference>
<organism evidence="2 3">
    <name type="scientific">Podospora didyma</name>
    <dbReference type="NCBI Taxonomy" id="330526"/>
    <lineage>
        <taxon>Eukaryota</taxon>
        <taxon>Fungi</taxon>
        <taxon>Dikarya</taxon>
        <taxon>Ascomycota</taxon>
        <taxon>Pezizomycotina</taxon>
        <taxon>Sordariomycetes</taxon>
        <taxon>Sordariomycetidae</taxon>
        <taxon>Sordariales</taxon>
        <taxon>Podosporaceae</taxon>
        <taxon>Podospora</taxon>
    </lineage>
</organism>
<dbReference type="AlphaFoldDB" id="A0AAE0TZH6"/>
<protein>
    <submittedName>
        <fullName evidence="2">Uncharacterized protein</fullName>
    </submittedName>
</protein>
<comment type="caution">
    <text evidence="2">The sequence shown here is derived from an EMBL/GenBank/DDBJ whole genome shotgun (WGS) entry which is preliminary data.</text>
</comment>
<proteinExistence type="predicted"/>
<name>A0AAE0TZH6_9PEZI</name>
<feature type="compositionally biased region" description="Polar residues" evidence="1">
    <location>
        <begin position="317"/>
        <end position="326"/>
    </location>
</feature>